<dbReference type="Proteomes" id="UP000092666">
    <property type="component" value="Unassembled WGS sequence"/>
</dbReference>
<dbReference type="AlphaFoldDB" id="A0A1B9GM42"/>
<protein>
    <submittedName>
        <fullName evidence="3">Uncharacterized protein</fullName>
    </submittedName>
</protein>
<evidence type="ECO:0000313" key="4">
    <source>
        <dbReference type="Proteomes" id="UP000092666"/>
    </source>
</evidence>
<sequence>MHMLSPLFALTLIPAAFALPAAEVSPAVPVVNKRQGALDLHPFHLPKLVNLADRAFVGFDNEGPANVEEERGEASVSVVDVKDASTLTSLIMFNPSSTLPTSDNPASATGSSISLSTLSEGQSAAFNPTATTTLSLLNGDPTALGLSSSASRSSAGRSIPESIQTSGGKFTPYSNADVIATTSATGSGVVAAAASEGSSTTSGGVRLRPLAGRSISILLSVGALVVSSCIRI</sequence>
<dbReference type="EMBL" id="KV700130">
    <property type="protein sequence ID" value="OCF32063.1"/>
    <property type="molecule type" value="Genomic_DNA"/>
</dbReference>
<evidence type="ECO:0000313" key="3">
    <source>
        <dbReference type="EMBL" id="OCF32063.1"/>
    </source>
</evidence>
<proteinExistence type="predicted"/>
<evidence type="ECO:0000256" key="1">
    <source>
        <dbReference type="SAM" id="MobiDB-lite"/>
    </source>
</evidence>
<keyword evidence="4" id="KW-1185">Reference proteome</keyword>
<feature type="region of interest" description="Disordered" evidence="1">
    <location>
        <begin position="147"/>
        <end position="166"/>
    </location>
</feature>
<evidence type="ECO:0000256" key="2">
    <source>
        <dbReference type="SAM" id="SignalP"/>
    </source>
</evidence>
<name>A0A1B9GM42_9TREE</name>
<keyword evidence="2" id="KW-0732">Signal</keyword>
<feature type="signal peptide" evidence="2">
    <location>
        <begin position="1"/>
        <end position="18"/>
    </location>
</feature>
<feature type="compositionally biased region" description="Low complexity" evidence="1">
    <location>
        <begin position="147"/>
        <end position="158"/>
    </location>
</feature>
<accession>A0A1B9GM42</accession>
<gene>
    <name evidence="3" type="ORF">I316_06219</name>
</gene>
<feature type="chain" id="PRO_5008627147" evidence="2">
    <location>
        <begin position="19"/>
        <end position="232"/>
    </location>
</feature>
<reference evidence="4" key="2">
    <citation type="submission" date="2013-12" db="EMBL/GenBank/DDBJ databases">
        <title>Evolution of pathogenesis and genome organization in the Tremellales.</title>
        <authorList>
            <person name="Cuomo C."/>
            <person name="Litvintseva A."/>
            <person name="Heitman J."/>
            <person name="Chen Y."/>
            <person name="Sun S."/>
            <person name="Springer D."/>
            <person name="Dromer F."/>
            <person name="Young S."/>
            <person name="Zeng Q."/>
            <person name="Chapman S."/>
            <person name="Gujja S."/>
            <person name="Saif S."/>
            <person name="Birren B."/>
        </authorList>
    </citation>
    <scope>NUCLEOTIDE SEQUENCE [LARGE SCALE GENOMIC DNA]</scope>
    <source>
        <strain evidence="4">BCC8398</strain>
    </source>
</reference>
<organism evidence="3 4">
    <name type="scientific">Kwoniella heveanensis BCC8398</name>
    <dbReference type="NCBI Taxonomy" id="1296120"/>
    <lineage>
        <taxon>Eukaryota</taxon>
        <taxon>Fungi</taxon>
        <taxon>Dikarya</taxon>
        <taxon>Basidiomycota</taxon>
        <taxon>Agaricomycotina</taxon>
        <taxon>Tremellomycetes</taxon>
        <taxon>Tremellales</taxon>
        <taxon>Cryptococcaceae</taxon>
        <taxon>Kwoniella</taxon>
    </lineage>
</organism>
<reference evidence="3 4" key="1">
    <citation type="submission" date="2013-07" db="EMBL/GenBank/DDBJ databases">
        <title>The Genome Sequence of Cryptococcus heveanensis BCC8398.</title>
        <authorList>
            <consortium name="The Broad Institute Genome Sequencing Platform"/>
            <person name="Cuomo C."/>
            <person name="Litvintseva A."/>
            <person name="Chen Y."/>
            <person name="Heitman J."/>
            <person name="Sun S."/>
            <person name="Springer D."/>
            <person name="Dromer F."/>
            <person name="Young S.K."/>
            <person name="Zeng Q."/>
            <person name="Gargeya S."/>
            <person name="Fitzgerald M."/>
            <person name="Abouelleil A."/>
            <person name="Alvarado L."/>
            <person name="Berlin A.M."/>
            <person name="Chapman S.B."/>
            <person name="Dewar J."/>
            <person name="Goldberg J."/>
            <person name="Griggs A."/>
            <person name="Gujja S."/>
            <person name="Hansen M."/>
            <person name="Howarth C."/>
            <person name="Imamovic A."/>
            <person name="Larimer J."/>
            <person name="McCowan C."/>
            <person name="Murphy C."/>
            <person name="Pearson M."/>
            <person name="Priest M."/>
            <person name="Roberts A."/>
            <person name="Saif S."/>
            <person name="Shea T."/>
            <person name="Sykes S."/>
            <person name="Wortman J."/>
            <person name="Nusbaum C."/>
            <person name="Birren B."/>
        </authorList>
    </citation>
    <scope>NUCLEOTIDE SEQUENCE [LARGE SCALE GENOMIC DNA]</scope>
    <source>
        <strain evidence="3 4">BCC8398</strain>
    </source>
</reference>